<keyword evidence="2" id="KW-0378">Hydrolase</keyword>
<dbReference type="Pfam" id="PF03061">
    <property type="entry name" value="4HBT"/>
    <property type="match status" value="1"/>
</dbReference>
<evidence type="ECO:0000256" key="2">
    <source>
        <dbReference type="ARBA" id="ARBA00022801"/>
    </source>
</evidence>
<dbReference type="CDD" id="cd03443">
    <property type="entry name" value="PaaI_thioesterase"/>
    <property type="match status" value="1"/>
</dbReference>
<dbReference type="PANTHER" id="PTHR21660">
    <property type="entry name" value="THIOESTERASE SUPERFAMILY MEMBER-RELATED"/>
    <property type="match status" value="1"/>
</dbReference>
<name>A0ABP8YE31_9ACTN</name>
<dbReference type="NCBIfam" id="TIGR00369">
    <property type="entry name" value="unchar_dom_1"/>
    <property type="match status" value="1"/>
</dbReference>
<comment type="caution">
    <text evidence="5">The sequence shown here is derived from an EMBL/GenBank/DDBJ whole genome shotgun (WGS) entry which is preliminary data.</text>
</comment>
<organism evidence="5 6">
    <name type="scientific">Nocardioides endophyticus</name>
    <dbReference type="NCBI Taxonomy" id="1353775"/>
    <lineage>
        <taxon>Bacteria</taxon>
        <taxon>Bacillati</taxon>
        <taxon>Actinomycetota</taxon>
        <taxon>Actinomycetes</taxon>
        <taxon>Propionibacteriales</taxon>
        <taxon>Nocardioidaceae</taxon>
        <taxon>Nocardioides</taxon>
    </lineage>
</organism>
<evidence type="ECO:0000259" key="3">
    <source>
        <dbReference type="Pfam" id="PF03061"/>
    </source>
</evidence>
<sequence>MSVVAPEGAVDLVLSGPDLLFEVARIDRRQDGSLYAWMPTGTSVTAGGRPQVAGLGVLVDDVLGYAVNDMAGGWSVSTELSVDVTGPLPSTGGITCVGRVVHADELGALATGEVSTADGRVVARCVLRGRFRDEQPRSEAKRPERQIELAPLDRTDIDTVLGYAANGAPPRLALTVTERLTNPMGNLHGGIHFCLVERAAARAAPALKSTASVRLQLVRGAPQGTNLMVTAKVSHLGRTQAVVEIQTRDELGKLYNTATVVRHASA</sequence>
<dbReference type="InterPro" id="IPR049450">
    <property type="entry name" value="ACOT8-like_C"/>
</dbReference>
<keyword evidence="6" id="KW-1185">Reference proteome</keyword>
<dbReference type="RefSeq" id="WP_345525075.1">
    <property type="nucleotide sequence ID" value="NZ_BAABKN010000005.1"/>
</dbReference>
<dbReference type="InterPro" id="IPR003736">
    <property type="entry name" value="PAAI_dom"/>
</dbReference>
<comment type="similarity">
    <text evidence="1">Belongs to the thioesterase PaaI family.</text>
</comment>
<feature type="domain" description="Thioesterase" evidence="3">
    <location>
        <begin position="184"/>
        <end position="251"/>
    </location>
</feature>
<dbReference type="Pfam" id="PF20789">
    <property type="entry name" value="4HBT_3C"/>
    <property type="match status" value="1"/>
</dbReference>
<dbReference type="PANTHER" id="PTHR21660:SF1">
    <property type="entry name" value="ACYL-COENZYME A THIOESTERASE 13"/>
    <property type="match status" value="1"/>
</dbReference>
<evidence type="ECO:0000313" key="6">
    <source>
        <dbReference type="Proteomes" id="UP001499882"/>
    </source>
</evidence>
<dbReference type="InterPro" id="IPR006683">
    <property type="entry name" value="Thioestr_dom"/>
</dbReference>
<dbReference type="Proteomes" id="UP001499882">
    <property type="component" value="Unassembled WGS sequence"/>
</dbReference>
<reference evidence="6" key="1">
    <citation type="journal article" date="2019" name="Int. J. Syst. Evol. Microbiol.">
        <title>The Global Catalogue of Microorganisms (GCM) 10K type strain sequencing project: providing services to taxonomists for standard genome sequencing and annotation.</title>
        <authorList>
            <consortium name="The Broad Institute Genomics Platform"/>
            <consortium name="The Broad Institute Genome Sequencing Center for Infectious Disease"/>
            <person name="Wu L."/>
            <person name="Ma J."/>
        </authorList>
    </citation>
    <scope>NUCLEOTIDE SEQUENCE [LARGE SCALE GENOMIC DNA]</scope>
    <source>
        <strain evidence="6">JCM 18532</strain>
    </source>
</reference>
<proteinExistence type="inferred from homology"/>
<protein>
    <recommendedName>
        <fullName evidence="7">PaaI family thioesterase</fullName>
    </recommendedName>
</protein>
<evidence type="ECO:0000313" key="5">
    <source>
        <dbReference type="EMBL" id="GAA4725992.1"/>
    </source>
</evidence>
<evidence type="ECO:0000256" key="1">
    <source>
        <dbReference type="ARBA" id="ARBA00008324"/>
    </source>
</evidence>
<dbReference type="InterPro" id="IPR029069">
    <property type="entry name" value="HotDog_dom_sf"/>
</dbReference>
<accession>A0ABP8YE31</accession>
<feature type="domain" description="Acyl-CoA thioesterase-like C-terminal" evidence="4">
    <location>
        <begin position="30"/>
        <end position="125"/>
    </location>
</feature>
<dbReference type="Gene3D" id="3.10.129.10">
    <property type="entry name" value="Hotdog Thioesterase"/>
    <property type="match status" value="2"/>
</dbReference>
<evidence type="ECO:0000259" key="4">
    <source>
        <dbReference type="Pfam" id="PF20789"/>
    </source>
</evidence>
<dbReference type="EMBL" id="BAABKN010000005">
    <property type="protein sequence ID" value="GAA4725992.1"/>
    <property type="molecule type" value="Genomic_DNA"/>
</dbReference>
<gene>
    <name evidence="5" type="ORF">GCM10023350_05880</name>
</gene>
<dbReference type="InterPro" id="IPR039298">
    <property type="entry name" value="ACOT13"/>
</dbReference>
<evidence type="ECO:0008006" key="7">
    <source>
        <dbReference type="Google" id="ProtNLM"/>
    </source>
</evidence>
<dbReference type="SUPFAM" id="SSF54637">
    <property type="entry name" value="Thioesterase/thiol ester dehydrase-isomerase"/>
    <property type="match status" value="2"/>
</dbReference>